<evidence type="ECO:0000313" key="2">
    <source>
        <dbReference type="EMBL" id="APG02984.1"/>
    </source>
</evidence>
<gene>
    <name evidence="2" type="ORF">BJI69_03050</name>
</gene>
<evidence type="ECO:0000313" key="3">
    <source>
        <dbReference type="Proteomes" id="UP000182987"/>
    </source>
</evidence>
<reference evidence="3" key="1">
    <citation type="submission" date="2016-09" db="EMBL/GenBank/DDBJ databases">
        <authorList>
            <person name="Lysoe E."/>
        </authorList>
    </citation>
    <scope>NUCLEOTIDE SEQUENCE [LARGE SCALE GENOMIC DNA]</scope>
    <source>
        <strain evidence="3">LJ96T</strain>
    </source>
</reference>
<feature type="domain" description="Glycosyltransferase 2-like" evidence="1">
    <location>
        <begin position="9"/>
        <end position="135"/>
    </location>
</feature>
<dbReference type="EMBL" id="CP017480">
    <property type="protein sequence ID" value="APG02984.1"/>
    <property type="molecule type" value="Genomic_DNA"/>
</dbReference>
<dbReference type="GO" id="GO:0016740">
    <property type="term" value="F:transferase activity"/>
    <property type="evidence" value="ECO:0007669"/>
    <property type="project" value="UniProtKB-KW"/>
</dbReference>
<dbReference type="Proteomes" id="UP000182987">
    <property type="component" value="Chromosome"/>
</dbReference>
<dbReference type="PANTHER" id="PTHR43179">
    <property type="entry name" value="RHAMNOSYLTRANSFERASE WBBL"/>
    <property type="match status" value="1"/>
</dbReference>
<dbReference type="RefSeq" id="WP_046969482.1">
    <property type="nucleotide sequence ID" value="NZ_CP017480.1"/>
</dbReference>
<dbReference type="Pfam" id="PF00535">
    <property type="entry name" value="Glycos_transf_2"/>
    <property type="match status" value="1"/>
</dbReference>
<protein>
    <submittedName>
        <fullName evidence="2">Glycosyl transferase family 2</fullName>
    </submittedName>
</protein>
<name>A0A0G9H1E4_9GAMM</name>
<dbReference type="Gene3D" id="3.90.550.10">
    <property type="entry name" value="Spore Coat Polysaccharide Biosynthesis Protein SpsA, Chain A"/>
    <property type="match status" value="1"/>
</dbReference>
<dbReference type="SUPFAM" id="SSF53448">
    <property type="entry name" value="Nucleotide-diphospho-sugar transferases"/>
    <property type="match status" value="1"/>
</dbReference>
<dbReference type="AlphaFoldDB" id="A0A0G9H1E4"/>
<proteinExistence type="predicted"/>
<dbReference type="InterPro" id="IPR001173">
    <property type="entry name" value="Glyco_trans_2-like"/>
</dbReference>
<evidence type="ECO:0000259" key="1">
    <source>
        <dbReference type="Pfam" id="PF00535"/>
    </source>
</evidence>
<dbReference type="STRING" id="1440763.BJI69_03050"/>
<sequence>MTTNAGLTSIVIVLADSGPFTRECVDHALASDVPVEVVIVDNGSTDGIPEALDRAYADDDRVRVVYNRANLGFGPAVNRGAAQAHGDRLLILNPDCLVEPDTIARMAAHMDVHTGIVGAVVCDSAGHPDPASRRRDPLLRRSLSTMLGRRGDQGIDIRGPMPNGAEEVEIVSGAIVLMPRAVFDRLGGFDETFFLHCEDMDLCRRARDGGYHVLLAGDVRVLHGKGGSSRHRPIFVSRHKHRSMYLWFRRHDPAARNPLVRAIVWLGIWSHFLLKIPGQLARRRRR</sequence>
<dbReference type="CDD" id="cd04186">
    <property type="entry name" value="GT_2_like_c"/>
    <property type="match status" value="1"/>
</dbReference>
<accession>A0A0G9H1E4</accession>
<dbReference type="PATRIC" id="fig|1440763.5.peg.4123"/>
<organism evidence="2 3">
    <name type="scientific">Luteibacter rhizovicinus DSM 16549</name>
    <dbReference type="NCBI Taxonomy" id="1440763"/>
    <lineage>
        <taxon>Bacteria</taxon>
        <taxon>Pseudomonadati</taxon>
        <taxon>Pseudomonadota</taxon>
        <taxon>Gammaproteobacteria</taxon>
        <taxon>Lysobacterales</taxon>
        <taxon>Rhodanobacteraceae</taxon>
        <taxon>Luteibacter</taxon>
    </lineage>
</organism>
<dbReference type="InterPro" id="IPR029044">
    <property type="entry name" value="Nucleotide-diphossugar_trans"/>
</dbReference>
<dbReference type="PANTHER" id="PTHR43179:SF7">
    <property type="entry name" value="RHAMNOSYLTRANSFERASE WBBL"/>
    <property type="match status" value="1"/>
</dbReference>
<dbReference type="KEGG" id="lrz:BJI69_03050"/>
<keyword evidence="2" id="KW-0808">Transferase</keyword>
<keyword evidence="3" id="KW-1185">Reference proteome</keyword>